<gene>
    <name evidence="2" type="primary">LOC142167146</name>
</gene>
<sequence>MDFYRIVEIGPLQLDWSLTTTLIEQWEPETHTFHLSIGDATITLQDVEHLYGLPVDENPVALLNAIREYTCLQYLEMLQRLTGFQPPDETVLIGASRLQLTPVRQHLEAMRADITDDAPELHIHRWGAAVIGYLYMQMCRASMGTQLDVAGFLPLLQVWAWERFLPVAATSTTLSTGCTTFVSPFSWEFIWRTYSDEQITDFPDYCSTGRFMWSSSFMLMCLDIVEHHATERVLRQFGRPQLVPPPPAWHMTHYQQDDHSRVDQT</sequence>
<reference evidence="1" key="1">
    <citation type="journal article" date="2014" name="Nat. Commun.">
        <title>The tobacco genome sequence and its comparison with those of tomato and potato.</title>
        <authorList>
            <person name="Sierro N."/>
            <person name="Battey J.N."/>
            <person name="Ouadi S."/>
            <person name="Bakaher N."/>
            <person name="Bovet L."/>
            <person name="Willig A."/>
            <person name="Goepfert S."/>
            <person name="Peitsch M.C."/>
            <person name="Ivanov N.V."/>
        </authorList>
    </citation>
    <scope>NUCLEOTIDE SEQUENCE [LARGE SCALE GENOMIC DNA]</scope>
</reference>
<keyword evidence="1" id="KW-1185">Reference proteome</keyword>
<reference evidence="2" key="2">
    <citation type="submission" date="2025-08" db="UniProtKB">
        <authorList>
            <consortium name="RefSeq"/>
        </authorList>
    </citation>
    <scope>IDENTIFICATION</scope>
    <source>
        <tissue evidence="2">Leaf</tissue>
    </source>
</reference>
<evidence type="ECO:0000313" key="1">
    <source>
        <dbReference type="Proteomes" id="UP000790787"/>
    </source>
</evidence>
<name>A0AC58SEK4_TOBAC</name>
<dbReference type="Proteomes" id="UP000790787">
    <property type="component" value="Chromosome 12"/>
</dbReference>
<accession>A0AC58SEK4</accession>
<evidence type="ECO:0000313" key="2">
    <source>
        <dbReference type="RefSeq" id="XP_075083406.1"/>
    </source>
</evidence>
<organism evidence="1 2">
    <name type="scientific">Nicotiana tabacum</name>
    <name type="common">Common tobacco</name>
    <dbReference type="NCBI Taxonomy" id="4097"/>
    <lineage>
        <taxon>Eukaryota</taxon>
        <taxon>Viridiplantae</taxon>
        <taxon>Streptophyta</taxon>
        <taxon>Embryophyta</taxon>
        <taxon>Tracheophyta</taxon>
        <taxon>Spermatophyta</taxon>
        <taxon>Magnoliopsida</taxon>
        <taxon>eudicotyledons</taxon>
        <taxon>Gunneridae</taxon>
        <taxon>Pentapetalae</taxon>
        <taxon>asterids</taxon>
        <taxon>lamiids</taxon>
        <taxon>Solanales</taxon>
        <taxon>Solanaceae</taxon>
        <taxon>Nicotianoideae</taxon>
        <taxon>Nicotianeae</taxon>
        <taxon>Nicotiana</taxon>
    </lineage>
</organism>
<proteinExistence type="predicted"/>
<dbReference type="RefSeq" id="XP_075083406.1">
    <property type="nucleotide sequence ID" value="XM_075227305.1"/>
</dbReference>
<protein>
    <submittedName>
        <fullName evidence="2">Serine/threonine-protein phosphatase 7 long form homolog</fullName>
    </submittedName>
</protein>